<name>A0A438C2L5_VITVI</name>
<evidence type="ECO:0000256" key="1">
    <source>
        <dbReference type="SAM" id="Phobius"/>
    </source>
</evidence>
<dbReference type="Proteomes" id="UP000288805">
    <property type="component" value="Unassembled WGS sequence"/>
</dbReference>
<keyword evidence="1" id="KW-1133">Transmembrane helix</keyword>
<evidence type="ECO:0000313" key="2">
    <source>
        <dbReference type="EMBL" id="RVW17480.1"/>
    </source>
</evidence>
<protein>
    <submittedName>
        <fullName evidence="2">Uncharacterized protein</fullName>
    </submittedName>
</protein>
<proteinExistence type="predicted"/>
<accession>A0A438C2L5</accession>
<sequence>MEEAKTMKTPMSLSIKLDKDKKGKSINSTMYRAMIGERWLPLRHRTSAQLSHLSLLRQRLTERMGWLLVVTFSEAIFPTLVHAFYSRAIYGLDGPFISTVRGVEIQLDLESIYCIFNIPPVGLKVYESKNWPTLSGFEPGEAIKRIFGLANA</sequence>
<comment type="caution">
    <text evidence="2">The sequence shown here is derived from an EMBL/GenBank/DDBJ whole genome shotgun (WGS) entry which is preliminary data.</text>
</comment>
<dbReference type="EMBL" id="QGNW01002577">
    <property type="protein sequence ID" value="RVW17480.1"/>
    <property type="molecule type" value="Genomic_DNA"/>
</dbReference>
<keyword evidence="1" id="KW-0812">Transmembrane</keyword>
<reference evidence="2 3" key="1">
    <citation type="journal article" date="2018" name="PLoS Genet.">
        <title>Population sequencing reveals clonal diversity and ancestral inbreeding in the grapevine cultivar Chardonnay.</title>
        <authorList>
            <person name="Roach M.J."/>
            <person name="Johnson D.L."/>
            <person name="Bohlmann J."/>
            <person name="van Vuuren H.J."/>
            <person name="Jones S.J."/>
            <person name="Pretorius I.S."/>
            <person name="Schmidt S.A."/>
            <person name="Borneman A.R."/>
        </authorList>
    </citation>
    <scope>NUCLEOTIDE SEQUENCE [LARGE SCALE GENOMIC DNA]</scope>
    <source>
        <strain evidence="3">cv. Chardonnay</strain>
        <tissue evidence="2">Leaf</tissue>
    </source>
</reference>
<gene>
    <name evidence="2" type="ORF">CK203_085543</name>
</gene>
<feature type="transmembrane region" description="Helical" evidence="1">
    <location>
        <begin position="64"/>
        <end position="85"/>
    </location>
</feature>
<dbReference type="AlphaFoldDB" id="A0A438C2L5"/>
<organism evidence="2 3">
    <name type="scientific">Vitis vinifera</name>
    <name type="common">Grape</name>
    <dbReference type="NCBI Taxonomy" id="29760"/>
    <lineage>
        <taxon>Eukaryota</taxon>
        <taxon>Viridiplantae</taxon>
        <taxon>Streptophyta</taxon>
        <taxon>Embryophyta</taxon>
        <taxon>Tracheophyta</taxon>
        <taxon>Spermatophyta</taxon>
        <taxon>Magnoliopsida</taxon>
        <taxon>eudicotyledons</taxon>
        <taxon>Gunneridae</taxon>
        <taxon>Pentapetalae</taxon>
        <taxon>rosids</taxon>
        <taxon>Vitales</taxon>
        <taxon>Vitaceae</taxon>
        <taxon>Viteae</taxon>
        <taxon>Vitis</taxon>
    </lineage>
</organism>
<evidence type="ECO:0000313" key="3">
    <source>
        <dbReference type="Proteomes" id="UP000288805"/>
    </source>
</evidence>
<keyword evidence="1" id="KW-0472">Membrane</keyword>